<proteinExistence type="predicted"/>
<dbReference type="PANTHER" id="PTHR19871">
    <property type="entry name" value="BETA TRANSDUCIN-RELATED PROTEIN"/>
    <property type="match status" value="1"/>
</dbReference>
<dbReference type="PROSITE" id="PS50082">
    <property type="entry name" value="WD_REPEATS_2"/>
    <property type="match status" value="2"/>
</dbReference>
<keyword evidence="1 3" id="KW-0853">WD repeat</keyword>
<reference evidence="5 6" key="1">
    <citation type="submission" date="2013-12" db="EMBL/GenBank/DDBJ databases">
        <title>Draft genome of the parsitic nematode Ancylostoma duodenale.</title>
        <authorList>
            <person name="Mitreva M."/>
        </authorList>
    </citation>
    <scope>NUCLEOTIDE SEQUENCE [LARGE SCALE GENOMIC DNA]</scope>
    <source>
        <strain evidence="5 6">Zhejiang</strain>
    </source>
</reference>
<evidence type="ECO:0000256" key="2">
    <source>
        <dbReference type="ARBA" id="ARBA00022737"/>
    </source>
</evidence>
<dbReference type="EMBL" id="KN732550">
    <property type="protein sequence ID" value="KIH58926.1"/>
    <property type="molecule type" value="Genomic_DNA"/>
</dbReference>
<gene>
    <name evidence="5" type="ORF">ANCDUO_10859</name>
</gene>
<dbReference type="InterPro" id="IPR036322">
    <property type="entry name" value="WD40_repeat_dom_sf"/>
</dbReference>
<dbReference type="AlphaFoldDB" id="A0A0C2GPQ4"/>
<organism evidence="5 6">
    <name type="scientific">Ancylostoma duodenale</name>
    <dbReference type="NCBI Taxonomy" id="51022"/>
    <lineage>
        <taxon>Eukaryota</taxon>
        <taxon>Metazoa</taxon>
        <taxon>Ecdysozoa</taxon>
        <taxon>Nematoda</taxon>
        <taxon>Chromadorea</taxon>
        <taxon>Rhabditida</taxon>
        <taxon>Rhabditina</taxon>
        <taxon>Rhabditomorpha</taxon>
        <taxon>Strongyloidea</taxon>
        <taxon>Ancylostomatidae</taxon>
        <taxon>Ancylostomatinae</taxon>
        <taxon>Ancylostoma</taxon>
    </lineage>
</organism>
<keyword evidence="2" id="KW-0677">Repeat</keyword>
<dbReference type="Pfam" id="PF00400">
    <property type="entry name" value="WD40"/>
    <property type="match status" value="4"/>
</dbReference>
<evidence type="ECO:0000256" key="3">
    <source>
        <dbReference type="PROSITE-ProRule" id="PRU00221"/>
    </source>
</evidence>
<keyword evidence="6" id="KW-1185">Reference proteome</keyword>
<dbReference type="Pfam" id="PF25469">
    <property type="entry name" value="WHD_NWD1"/>
    <property type="match status" value="1"/>
</dbReference>
<dbReference type="InterPro" id="IPR052752">
    <property type="entry name" value="NACHT-WD_repeat"/>
</dbReference>
<dbReference type="OrthoDB" id="9990676at2759"/>
<dbReference type="SMART" id="SM00320">
    <property type="entry name" value="WD40"/>
    <property type="match status" value="6"/>
</dbReference>
<dbReference type="Gene3D" id="2.130.10.10">
    <property type="entry name" value="YVTN repeat-like/Quinoprotein amine dehydrogenase"/>
    <property type="match status" value="2"/>
</dbReference>
<evidence type="ECO:0000313" key="6">
    <source>
        <dbReference type="Proteomes" id="UP000054047"/>
    </source>
</evidence>
<evidence type="ECO:0000259" key="4">
    <source>
        <dbReference type="Pfam" id="PF25469"/>
    </source>
</evidence>
<dbReference type="InterPro" id="IPR001680">
    <property type="entry name" value="WD40_rpt"/>
</dbReference>
<dbReference type="InterPro" id="IPR015943">
    <property type="entry name" value="WD40/YVTN_repeat-like_dom_sf"/>
</dbReference>
<dbReference type="SUPFAM" id="SSF50978">
    <property type="entry name" value="WD40 repeat-like"/>
    <property type="match status" value="1"/>
</dbReference>
<evidence type="ECO:0000313" key="5">
    <source>
        <dbReference type="EMBL" id="KIH58926.1"/>
    </source>
</evidence>
<accession>A0A0C2GPQ4</accession>
<sequence length="609" mass="67715">MLYLFLDDMHLLKNGPFMSTIEKRVRKAPSTLAIFMTASNVSPISSFYTVTQTYNMDVPNEQEIIEIVKKSVVDRNISSDQWSTIRQQLTGSNRSILVAEVLLDQVLQRKNGVMSGGIQGRLERIEAELGVLPVQSFCMYIVLATHGLTRLELYDLLSSNIDLIAKLGVSAGFPPLLLDRIIESFGRDINHYSALIYRYFTSLIDLKTAHGEIADYFGSAIPIDENISPRKVISYQSTEITKCMKYTNEMFLVLCEQVLIPAIPTVLRDREQLAAEVIGRLRYTRAENSHFLNTLVEQAMTWVDNYTSQPLLVPLSCWIAPPVMKRCRTFTIKVIDVESGEVLRSFTEHTGSVVSLQLTMNNQFLITGSGDFIVQMWSLLTGRCISRMGGLMAPVSCITITSNDAFVAVACEDETLRVFSTVSGQELHELMGHEGRVNALVCAQDDCQLFAATKSKIYCYDIHNGQIVDTLDCQLPHPVYNIKISSDNYFLFSGCGPRVDVWNIQKRNHDALDDAEHMGFVTAISLSSDDKIAACGTYDGVVAVWDLDICQCISTVPQSKGIPVSCLAFSFNQTFLLSGNAIGNISVFDSSTGGLHRTFSVGLQYIFCA</sequence>
<feature type="domain" description="NWD1/2-like winged helix-turn-helix" evidence="4">
    <location>
        <begin position="99"/>
        <end position="187"/>
    </location>
</feature>
<dbReference type="PROSITE" id="PS50294">
    <property type="entry name" value="WD_REPEATS_REGION"/>
    <property type="match status" value="2"/>
</dbReference>
<dbReference type="Proteomes" id="UP000054047">
    <property type="component" value="Unassembled WGS sequence"/>
</dbReference>
<feature type="repeat" description="WD" evidence="3">
    <location>
        <begin position="346"/>
        <end position="387"/>
    </location>
</feature>
<dbReference type="PANTHER" id="PTHR19871:SF38">
    <property type="entry name" value="PROTEIN QUI-1"/>
    <property type="match status" value="1"/>
</dbReference>
<feature type="repeat" description="WD" evidence="3">
    <location>
        <begin position="514"/>
        <end position="555"/>
    </location>
</feature>
<dbReference type="InterPro" id="IPR057588">
    <property type="entry name" value="NWD1/2-like_WH"/>
</dbReference>
<evidence type="ECO:0000256" key="1">
    <source>
        <dbReference type="ARBA" id="ARBA00022574"/>
    </source>
</evidence>
<name>A0A0C2GPQ4_9BILA</name>
<protein>
    <submittedName>
        <fullName evidence="5">WD domain, G-beta repeat protein</fullName>
    </submittedName>
</protein>